<evidence type="ECO:0000313" key="2">
    <source>
        <dbReference type="Proteomes" id="UP000295788"/>
    </source>
</evidence>
<organism evidence="1 2">
    <name type="scientific">Tepidibacillus fermentans</name>
    <dbReference type="NCBI Taxonomy" id="1281767"/>
    <lineage>
        <taxon>Bacteria</taxon>
        <taxon>Bacillati</taxon>
        <taxon>Bacillota</taxon>
        <taxon>Bacilli</taxon>
        <taxon>Bacillales</taxon>
        <taxon>Bacillaceae</taxon>
        <taxon>Tepidibacillus</taxon>
    </lineage>
</organism>
<comment type="caution">
    <text evidence="1">The sequence shown here is derived from an EMBL/GenBank/DDBJ whole genome shotgun (WGS) entry which is preliminary data.</text>
</comment>
<proteinExistence type="predicted"/>
<dbReference type="CDD" id="cd03358">
    <property type="entry name" value="LbH_WxcM_N_like"/>
    <property type="match status" value="1"/>
</dbReference>
<dbReference type="InterPro" id="IPR011004">
    <property type="entry name" value="Trimer_LpxA-like_sf"/>
</dbReference>
<name>A0A4R3KKU4_9BACI</name>
<dbReference type="AlphaFoldDB" id="A0A4R3KKU4"/>
<dbReference type="SUPFAM" id="SSF51161">
    <property type="entry name" value="Trimeric LpxA-like enzymes"/>
    <property type="match status" value="1"/>
</dbReference>
<protein>
    <submittedName>
        <fullName evidence="1">Carbonic anhydrase/acetyltransferase-like protein (Isoleucine patch superfamily)</fullName>
    </submittedName>
</protein>
<dbReference type="Pfam" id="PF00132">
    <property type="entry name" value="Hexapep"/>
    <property type="match status" value="2"/>
</dbReference>
<keyword evidence="2" id="KW-1185">Reference proteome</keyword>
<dbReference type="InterPro" id="IPR050179">
    <property type="entry name" value="Trans_hexapeptide_repeat"/>
</dbReference>
<dbReference type="RefSeq" id="WP_132767843.1">
    <property type="nucleotide sequence ID" value="NZ_SMAB01000005.1"/>
</dbReference>
<dbReference type="Pfam" id="PF14602">
    <property type="entry name" value="Hexapep_2"/>
    <property type="match status" value="1"/>
</dbReference>
<gene>
    <name evidence="1" type="ORF">EDD72_105115</name>
</gene>
<dbReference type="Proteomes" id="UP000295788">
    <property type="component" value="Unassembled WGS sequence"/>
</dbReference>
<dbReference type="PANTHER" id="PTHR43300:SF4">
    <property type="entry name" value="ACYL-[ACYL-CARRIER-PROTEIN]--UDP-N-ACETYLGLUCOSAMINE O-ACYLTRANSFERASE"/>
    <property type="match status" value="1"/>
</dbReference>
<evidence type="ECO:0000313" key="1">
    <source>
        <dbReference type="EMBL" id="TCS83373.1"/>
    </source>
</evidence>
<sequence>MDTKKIFIHPSAEVSDRAKISEGTKIWNQAQIREDVEIGENCIISKDVYIDKGVKIGNRCKIQNGISIYHGVEIEDDVFLGPHMVFTNDLYPRAYNDEWIVTPTRIKKGASIGANATIVCGNEVGRYAMVAAGAVVTKDVPDYALVVGNPARIIGYVCECGRKMEQIEEDVYKCNTCNTTKVIK</sequence>
<keyword evidence="1" id="KW-0808">Transferase</keyword>
<dbReference type="GO" id="GO:0016740">
    <property type="term" value="F:transferase activity"/>
    <property type="evidence" value="ECO:0007669"/>
    <property type="project" value="UniProtKB-KW"/>
</dbReference>
<dbReference type="EMBL" id="SMAB01000005">
    <property type="protein sequence ID" value="TCS83373.1"/>
    <property type="molecule type" value="Genomic_DNA"/>
</dbReference>
<dbReference type="OrthoDB" id="9782926at2"/>
<dbReference type="Gene3D" id="2.160.10.10">
    <property type="entry name" value="Hexapeptide repeat proteins"/>
    <property type="match status" value="1"/>
</dbReference>
<accession>A0A4R3KKU4</accession>
<reference evidence="1 2" key="1">
    <citation type="submission" date="2019-03" db="EMBL/GenBank/DDBJ databases">
        <title>Genomic Encyclopedia of Type Strains, Phase IV (KMG-IV): sequencing the most valuable type-strain genomes for metagenomic binning, comparative biology and taxonomic classification.</title>
        <authorList>
            <person name="Goeker M."/>
        </authorList>
    </citation>
    <scope>NUCLEOTIDE SEQUENCE [LARGE SCALE GENOMIC DNA]</scope>
    <source>
        <strain evidence="1 2">DSM 23802</strain>
    </source>
</reference>
<dbReference type="PANTHER" id="PTHR43300">
    <property type="entry name" value="ACETYLTRANSFERASE"/>
    <property type="match status" value="1"/>
</dbReference>
<dbReference type="InterPro" id="IPR001451">
    <property type="entry name" value="Hexapep"/>
</dbReference>